<keyword evidence="1" id="KW-1133">Transmembrane helix</keyword>
<feature type="transmembrane region" description="Helical" evidence="1">
    <location>
        <begin position="71"/>
        <end position="90"/>
    </location>
</feature>
<feature type="transmembrane region" description="Helical" evidence="1">
    <location>
        <begin position="42"/>
        <end position="64"/>
    </location>
</feature>
<feature type="transmembrane region" description="Helical" evidence="1">
    <location>
        <begin position="218"/>
        <end position="237"/>
    </location>
</feature>
<dbReference type="Proteomes" id="UP000275473">
    <property type="component" value="Unassembled WGS sequence"/>
</dbReference>
<reference evidence="2 3" key="1">
    <citation type="journal article" date="2018" name="Int. J. Syst. Evol. Microbiol.">
        <title>Planococcus salinus sp. nov., a moderately halophilic bacterium isolated from a saline-alkali soil.</title>
        <authorList>
            <person name="Gan L."/>
        </authorList>
    </citation>
    <scope>NUCLEOTIDE SEQUENCE [LARGE SCALE GENOMIC DNA]</scope>
    <source>
        <strain evidence="2 3">LCB217</strain>
    </source>
</reference>
<evidence type="ECO:0000313" key="3">
    <source>
        <dbReference type="Proteomes" id="UP000275473"/>
    </source>
</evidence>
<proteinExistence type="predicted"/>
<feature type="transmembrane region" description="Helical" evidence="1">
    <location>
        <begin position="192"/>
        <end position="213"/>
    </location>
</feature>
<keyword evidence="3" id="KW-1185">Reference proteome</keyword>
<evidence type="ECO:0000313" key="2">
    <source>
        <dbReference type="EMBL" id="RNF40069.1"/>
    </source>
</evidence>
<keyword evidence="1" id="KW-0472">Membrane</keyword>
<dbReference type="EMBL" id="RIAX01000003">
    <property type="protein sequence ID" value="RNF40069.1"/>
    <property type="molecule type" value="Genomic_DNA"/>
</dbReference>
<dbReference type="RefSeq" id="WP_123164577.1">
    <property type="nucleotide sequence ID" value="NZ_RIAX01000003.1"/>
</dbReference>
<feature type="transmembrane region" description="Helical" evidence="1">
    <location>
        <begin position="12"/>
        <end position="30"/>
    </location>
</feature>
<keyword evidence="2" id="KW-0503">Monooxygenase</keyword>
<feature type="transmembrane region" description="Helical" evidence="1">
    <location>
        <begin position="96"/>
        <end position="121"/>
    </location>
</feature>
<gene>
    <name evidence="2" type="ORF">EEX84_05370</name>
</gene>
<name>A0A3M8P8N7_9BACL</name>
<keyword evidence="2" id="KW-0560">Oxidoreductase</keyword>
<keyword evidence="1" id="KW-0812">Transmembrane</keyword>
<accession>A0A3M8P8N7</accession>
<protein>
    <submittedName>
        <fullName evidence="2">Beta-carotene 15,15'-monooxygenase</fullName>
    </submittedName>
</protein>
<feature type="transmembrane region" description="Helical" evidence="1">
    <location>
        <begin position="154"/>
        <end position="172"/>
    </location>
</feature>
<evidence type="ECO:0000256" key="1">
    <source>
        <dbReference type="SAM" id="Phobius"/>
    </source>
</evidence>
<dbReference type="GO" id="GO:0004497">
    <property type="term" value="F:monooxygenase activity"/>
    <property type="evidence" value="ECO:0007669"/>
    <property type="project" value="UniProtKB-KW"/>
</dbReference>
<dbReference type="OrthoDB" id="875405at2"/>
<organism evidence="2 3">
    <name type="scientific">Planococcus salinus</name>
    <dbReference type="NCBI Taxonomy" id="1848460"/>
    <lineage>
        <taxon>Bacteria</taxon>
        <taxon>Bacillati</taxon>
        <taxon>Bacillota</taxon>
        <taxon>Bacilli</taxon>
        <taxon>Bacillales</taxon>
        <taxon>Caryophanaceae</taxon>
        <taxon>Planococcus</taxon>
    </lineage>
</organism>
<sequence length="345" mass="38980">MFVMRQTNFAKWALALLFFVLLSNFLLYRSPLSTTIIPEETFWVVSGSLFDLAVVAPLLLLASFRLSAKQFVALVAGGFIISRVIIPAVYFEPFSVLFYIGAGMEAVFLLAEVALLGLLIVHTPAIYRSIKSQSESPLFSLFPAAYERVKPNPLVSVILSEGLMFYYAFFSWRKKPMEGPHTVSLHKNTSAIAFYIMLIHAIVIETIGLHWWLHDKSVILSIVLLVLNLYSVVYFIGEIQAIRLHPLSIKDGNLKVALGLSKRMVVPLDAIQNIRWGDRPGKDALEFIAKDIEEPEAQVVIEFETPQPAYLFYGRTKYVKEIALRVDDPEKLKNLLEQRQTDNLG</sequence>
<dbReference type="AlphaFoldDB" id="A0A3M8P8N7"/>
<comment type="caution">
    <text evidence="2">The sequence shown here is derived from an EMBL/GenBank/DDBJ whole genome shotgun (WGS) entry which is preliminary data.</text>
</comment>